<evidence type="ECO:0000256" key="1">
    <source>
        <dbReference type="SAM" id="MobiDB-lite"/>
    </source>
</evidence>
<dbReference type="Proteomes" id="UP000502665">
    <property type="component" value="Chromosome"/>
</dbReference>
<sequence length="230" mass="23875">MSVTREELSTRLGSEAVAWLDAALADARAAATPARAAEPPDAQAPQPPAGNAVPPARDATSRRGVPAWELRFAAAGRVCAGPEAAEAARVLLLRTARPDAATVARLYDHGSGAERRAVLLALPHLPLTPDQGVALVEDALRANDTRLVAAALGPYAAAHLPAHAWRHAVLKCLFTQVPLAAVAGLADRARGDGELARMLTDFAAERTAAARPVPDDLHHALALALAAKEV</sequence>
<reference evidence="2" key="1">
    <citation type="submission" date="2020-03" db="EMBL/GenBank/DDBJ databases">
        <title>Molecular networking-based the target discovery of potent antiproliferative macrolactams: 5/6/7/16 polycyclic ansamycins and glycosylated trienomycin from Streptomyces cacaoi subsp. asoensis.</title>
        <authorList>
            <person name="Liu L.-L."/>
        </authorList>
    </citation>
    <scope>NUCLEOTIDE SEQUENCE [LARGE SCALE GENOMIC DNA]</scope>
    <source>
        <strain evidence="2">H2S5</strain>
    </source>
</reference>
<evidence type="ECO:0000313" key="2">
    <source>
        <dbReference type="EMBL" id="QJT06183.1"/>
    </source>
</evidence>
<dbReference type="AlphaFoldDB" id="A0A6M4XDM3"/>
<organism evidence="2 3">
    <name type="scientific">Streptomyces asoensis</name>
    <dbReference type="NCBI Taxonomy" id="249586"/>
    <lineage>
        <taxon>Bacteria</taxon>
        <taxon>Bacillati</taxon>
        <taxon>Actinomycetota</taxon>
        <taxon>Actinomycetes</taxon>
        <taxon>Kitasatosporales</taxon>
        <taxon>Streptomycetaceae</taxon>
        <taxon>Streptomyces</taxon>
    </lineage>
</organism>
<dbReference type="InterPro" id="IPR047715">
    <property type="entry name" value="EboA_dom"/>
</dbReference>
<feature type="region of interest" description="Disordered" evidence="1">
    <location>
        <begin position="31"/>
        <end position="60"/>
    </location>
</feature>
<feature type="compositionally biased region" description="Low complexity" evidence="1">
    <location>
        <begin position="31"/>
        <end position="56"/>
    </location>
</feature>
<name>A0A6M4XDM3_9ACTN</name>
<accession>A0A6M4XDM3</accession>
<keyword evidence="3" id="KW-1185">Reference proteome</keyword>
<protein>
    <submittedName>
        <fullName evidence="2">Sugar phosphate isomerase</fullName>
    </submittedName>
</protein>
<keyword evidence="2" id="KW-0413">Isomerase</keyword>
<dbReference type="EMBL" id="CP049838">
    <property type="protein sequence ID" value="QJT06183.1"/>
    <property type="molecule type" value="Genomic_DNA"/>
</dbReference>
<gene>
    <name evidence="2" type="ORF">G9272_42580</name>
</gene>
<dbReference type="NCBIfam" id="NF035938">
    <property type="entry name" value="EboA_domain"/>
    <property type="match status" value="1"/>
</dbReference>
<evidence type="ECO:0000313" key="3">
    <source>
        <dbReference type="Proteomes" id="UP000502665"/>
    </source>
</evidence>
<proteinExistence type="predicted"/>
<dbReference type="GO" id="GO:0016853">
    <property type="term" value="F:isomerase activity"/>
    <property type="evidence" value="ECO:0007669"/>
    <property type="project" value="UniProtKB-KW"/>
</dbReference>
<dbReference type="RefSeq" id="WP_171401500.1">
    <property type="nucleotide sequence ID" value="NZ_CP049838.1"/>
</dbReference>